<evidence type="ECO:0000256" key="2">
    <source>
        <dbReference type="ARBA" id="ARBA00023125"/>
    </source>
</evidence>
<evidence type="ECO:0000259" key="4">
    <source>
        <dbReference type="PROSITE" id="PS50932"/>
    </source>
</evidence>
<dbReference type="InterPro" id="IPR000843">
    <property type="entry name" value="HTH_LacI"/>
</dbReference>
<protein>
    <submittedName>
        <fullName evidence="5">Transcriptional regulator</fullName>
    </submittedName>
</protein>
<dbReference type="Proteomes" id="UP001156691">
    <property type="component" value="Unassembled WGS sequence"/>
</dbReference>
<proteinExistence type="predicted"/>
<evidence type="ECO:0000313" key="6">
    <source>
        <dbReference type="Proteomes" id="UP001156691"/>
    </source>
</evidence>
<dbReference type="Gene3D" id="3.40.50.2300">
    <property type="match status" value="2"/>
</dbReference>
<dbReference type="SMART" id="SM00354">
    <property type="entry name" value="HTH_LACI"/>
    <property type="match status" value="1"/>
</dbReference>
<name>A0ABQ5W7E7_9HYPH</name>
<comment type="caution">
    <text evidence="5">The sequence shown here is derived from an EMBL/GenBank/DDBJ whole genome shotgun (WGS) entry which is preliminary data.</text>
</comment>
<sequence length="347" mass="38054">MAFFAEGYTKMRLKEFAAHLGLSQTTVSRALNGYPEVKESTRLMVQEAATRLGYRPNASARRLATGRAGAVGFVLRGSDEFGPHTTEFIAGLGGRLAEEEIDIVLTTVDTYQDELATYRRAAASKKVDAFILHSPKVKDERAELLLDLNIPFVLHGRTEIGRPHAWLDIDNQGAVERATSHLIDLGHRRIALVNGVRGRTFAEHREAGFRAALAARGIPVDPALMANATFTDEVAFRMAQSMLELRPRPTAFLAGSMMTALGIFRAIRQAGHELGKDVSIIAHDDVFPYLNADNMYPTMSTTRSSIRAAGVRIGELILQLFEGKPAGLIHEIWPVDLVLRQSSGPPV</sequence>
<dbReference type="InterPro" id="IPR010982">
    <property type="entry name" value="Lambda_DNA-bd_dom_sf"/>
</dbReference>
<keyword evidence="2" id="KW-0238">DNA-binding</keyword>
<dbReference type="CDD" id="cd20010">
    <property type="entry name" value="PBP1_AglR-like"/>
    <property type="match status" value="1"/>
</dbReference>
<evidence type="ECO:0000313" key="5">
    <source>
        <dbReference type="EMBL" id="GLQ55709.1"/>
    </source>
</evidence>
<dbReference type="InterPro" id="IPR001761">
    <property type="entry name" value="Peripla_BP/Lac1_sug-bd_dom"/>
</dbReference>
<dbReference type="EMBL" id="BSNS01000012">
    <property type="protein sequence ID" value="GLQ55709.1"/>
    <property type="molecule type" value="Genomic_DNA"/>
</dbReference>
<dbReference type="PANTHER" id="PTHR30146:SF109">
    <property type="entry name" value="HTH-TYPE TRANSCRIPTIONAL REGULATOR GALS"/>
    <property type="match status" value="1"/>
</dbReference>
<dbReference type="Pfam" id="PF00356">
    <property type="entry name" value="LacI"/>
    <property type="match status" value="1"/>
</dbReference>
<reference evidence="6" key="1">
    <citation type="journal article" date="2019" name="Int. J. Syst. Evol. Microbiol.">
        <title>The Global Catalogue of Microorganisms (GCM) 10K type strain sequencing project: providing services to taxonomists for standard genome sequencing and annotation.</title>
        <authorList>
            <consortium name="The Broad Institute Genomics Platform"/>
            <consortium name="The Broad Institute Genome Sequencing Center for Infectious Disease"/>
            <person name="Wu L."/>
            <person name="Ma J."/>
        </authorList>
    </citation>
    <scope>NUCLEOTIDE SEQUENCE [LARGE SCALE GENOMIC DNA]</scope>
    <source>
        <strain evidence="6">NBRC 112416</strain>
    </source>
</reference>
<dbReference type="SUPFAM" id="SSF53822">
    <property type="entry name" value="Periplasmic binding protein-like I"/>
    <property type="match status" value="1"/>
</dbReference>
<organism evidence="5 6">
    <name type="scientific">Devosia nitrariae</name>
    <dbReference type="NCBI Taxonomy" id="2071872"/>
    <lineage>
        <taxon>Bacteria</taxon>
        <taxon>Pseudomonadati</taxon>
        <taxon>Pseudomonadota</taxon>
        <taxon>Alphaproteobacteria</taxon>
        <taxon>Hyphomicrobiales</taxon>
        <taxon>Devosiaceae</taxon>
        <taxon>Devosia</taxon>
    </lineage>
</organism>
<feature type="domain" description="HTH lacI-type" evidence="4">
    <location>
        <begin position="11"/>
        <end position="65"/>
    </location>
</feature>
<keyword evidence="6" id="KW-1185">Reference proteome</keyword>
<evidence type="ECO:0000256" key="3">
    <source>
        <dbReference type="ARBA" id="ARBA00023163"/>
    </source>
</evidence>
<dbReference type="CDD" id="cd01392">
    <property type="entry name" value="HTH_LacI"/>
    <property type="match status" value="1"/>
</dbReference>
<dbReference type="PROSITE" id="PS50932">
    <property type="entry name" value="HTH_LACI_2"/>
    <property type="match status" value="1"/>
</dbReference>
<dbReference type="SUPFAM" id="SSF47413">
    <property type="entry name" value="lambda repressor-like DNA-binding domains"/>
    <property type="match status" value="1"/>
</dbReference>
<gene>
    <name evidence="5" type="primary">thuR_1</name>
    <name evidence="5" type="ORF">GCM10010862_29680</name>
</gene>
<accession>A0ABQ5W7E7</accession>
<dbReference type="Gene3D" id="1.10.260.40">
    <property type="entry name" value="lambda repressor-like DNA-binding domains"/>
    <property type="match status" value="1"/>
</dbReference>
<dbReference type="Pfam" id="PF00532">
    <property type="entry name" value="Peripla_BP_1"/>
    <property type="match status" value="1"/>
</dbReference>
<keyword evidence="3" id="KW-0804">Transcription</keyword>
<evidence type="ECO:0000256" key="1">
    <source>
        <dbReference type="ARBA" id="ARBA00023015"/>
    </source>
</evidence>
<dbReference type="InterPro" id="IPR028082">
    <property type="entry name" value="Peripla_BP_I"/>
</dbReference>
<keyword evidence="1" id="KW-0805">Transcription regulation</keyword>
<dbReference type="PANTHER" id="PTHR30146">
    <property type="entry name" value="LACI-RELATED TRANSCRIPTIONAL REPRESSOR"/>
    <property type="match status" value="1"/>
</dbReference>